<comment type="caution">
    <text evidence="6">The sequence shown here is derived from an EMBL/GenBank/DDBJ whole genome shotgun (WGS) entry which is preliminary data.</text>
</comment>
<evidence type="ECO:0000313" key="7">
    <source>
        <dbReference type="Proteomes" id="UP000241764"/>
    </source>
</evidence>
<organism evidence="6 7">
    <name type="scientific">Phyllobacterium sophorae</name>
    <dbReference type="NCBI Taxonomy" id="1520277"/>
    <lineage>
        <taxon>Bacteria</taxon>
        <taxon>Pseudomonadati</taxon>
        <taxon>Pseudomonadota</taxon>
        <taxon>Alphaproteobacteria</taxon>
        <taxon>Hyphomicrobiales</taxon>
        <taxon>Phyllobacteriaceae</taxon>
        <taxon>Phyllobacterium</taxon>
    </lineage>
</organism>
<dbReference type="EMBL" id="PGGM01000011">
    <property type="protein sequence ID" value="PSH61833.1"/>
    <property type="molecule type" value="Genomic_DNA"/>
</dbReference>
<dbReference type="PANTHER" id="PTHR42978">
    <property type="entry name" value="QUORUM-QUENCHING LACTONASE YTNP-RELATED-RELATED"/>
    <property type="match status" value="1"/>
</dbReference>
<dbReference type="CDD" id="cd07720">
    <property type="entry name" value="OPHC2-like_MBL-fold"/>
    <property type="match status" value="1"/>
</dbReference>
<evidence type="ECO:0000256" key="1">
    <source>
        <dbReference type="ARBA" id="ARBA00007749"/>
    </source>
</evidence>
<dbReference type="GO" id="GO:0016787">
    <property type="term" value="F:hydrolase activity"/>
    <property type="evidence" value="ECO:0007669"/>
    <property type="project" value="UniProtKB-KW"/>
</dbReference>
<reference evidence="7" key="1">
    <citation type="submission" date="2017-11" db="EMBL/GenBank/DDBJ databases">
        <authorList>
            <person name="Kuznetsova I."/>
            <person name="Sazanova A."/>
            <person name="Chirak E."/>
            <person name="Safronova V."/>
            <person name="Willems A."/>
        </authorList>
    </citation>
    <scope>NUCLEOTIDE SEQUENCE [LARGE SCALE GENOMIC DNA]</scope>
    <source>
        <strain evidence="7">CCBAU 03422</strain>
    </source>
</reference>
<dbReference type="GO" id="GO:0046872">
    <property type="term" value="F:metal ion binding"/>
    <property type="evidence" value="ECO:0007669"/>
    <property type="project" value="UniProtKB-KW"/>
</dbReference>
<sequence length="357" mass="37833">MKFNPTRPRLARSKLFVRLASAAIKLAVPAVLVAYFFAPAEAEAPVVGTQAPGFYRMPLGKFEITALSDGTHPFPVHKVLTKAAPTASGVAGKVAPLNEVSPGEADALLAQNELTAPIEGSINAFLVNTGTKLVLIDSGAGSLYGECCGHLVENLRAAGYKPEQVDEIFLTHLHADHVGGIAPKGKMAFPNATVRVSKADADYWLSEADEAAAPALLRPMFDGDKVSLKPYIDAGRFKPFESDQELTPGIRPIAAAGHTLGHSFYQVESDGQKLLLWGDVVHVAPVQFPDPSVTVAYDSDANEAVAERDAIYSDAARKGYWIGAAHISFPGLGHVGVKGSEFYWIPANYSAASVAGK</sequence>
<dbReference type="AlphaFoldDB" id="A0A2P7B5V1"/>
<accession>A0A2P7B5V1</accession>
<gene>
    <name evidence="6" type="ORF">CU103_21130</name>
</gene>
<dbReference type="InterPro" id="IPR001279">
    <property type="entry name" value="Metallo-B-lactamas"/>
</dbReference>
<proteinExistence type="inferred from homology"/>
<evidence type="ECO:0000256" key="4">
    <source>
        <dbReference type="ARBA" id="ARBA00022833"/>
    </source>
</evidence>
<dbReference type="PANTHER" id="PTHR42978:SF6">
    <property type="entry name" value="QUORUM-QUENCHING LACTONASE YTNP-RELATED"/>
    <property type="match status" value="1"/>
</dbReference>
<name>A0A2P7B5V1_9HYPH</name>
<evidence type="ECO:0000256" key="3">
    <source>
        <dbReference type="ARBA" id="ARBA00022801"/>
    </source>
</evidence>
<comment type="similarity">
    <text evidence="1">Belongs to the metallo-beta-lactamase superfamily.</text>
</comment>
<dbReference type="Pfam" id="PF00753">
    <property type="entry name" value="Lactamase_B"/>
    <property type="match status" value="1"/>
</dbReference>
<keyword evidence="4" id="KW-0862">Zinc</keyword>
<dbReference type="Gene3D" id="3.60.15.10">
    <property type="entry name" value="Ribonuclease Z/Hydroxyacylglutathione hydrolase-like"/>
    <property type="match status" value="1"/>
</dbReference>
<dbReference type="SUPFAM" id="SSF56281">
    <property type="entry name" value="Metallo-hydrolase/oxidoreductase"/>
    <property type="match status" value="1"/>
</dbReference>
<dbReference type="OrthoDB" id="9773738at2"/>
<evidence type="ECO:0000313" key="6">
    <source>
        <dbReference type="EMBL" id="PSH61833.1"/>
    </source>
</evidence>
<evidence type="ECO:0000259" key="5">
    <source>
        <dbReference type="SMART" id="SM00849"/>
    </source>
</evidence>
<dbReference type="Proteomes" id="UP000241764">
    <property type="component" value="Unassembled WGS sequence"/>
</dbReference>
<dbReference type="RefSeq" id="WP_106666007.1">
    <property type="nucleotide sequence ID" value="NZ_PGGM01000011.1"/>
</dbReference>
<evidence type="ECO:0000256" key="2">
    <source>
        <dbReference type="ARBA" id="ARBA00022723"/>
    </source>
</evidence>
<protein>
    <submittedName>
        <fullName evidence="6">MBL fold metallo-hydrolase</fullName>
    </submittedName>
</protein>
<dbReference type="SMART" id="SM00849">
    <property type="entry name" value="Lactamase_B"/>
    <property type="match status" value="1"/>
</dbReference>
<keyword evidence="3 6" id="KW-0378">Hydrolase</keyword>
<feature type="domain" description="Metallo-beta-lactamase" evidence="5">
    <location>
        <begin position="121"/>
        <end position="326"/>
    </location>
</feature>
<dbReference type="InterPro" id="IPR036866">
    <property type="entry name" value="RibonucZ/Hydroxyglut_hydro"/>
</dbReference>
<keyword evidence="7" id="KW-1185">Reference proteome</keyword>
<dbReference type="InterPro" id="IPR051013">
    <property type="entry name" value="MBL_superfamily_lactonases"/>
</dbReference>
<keyword evidence="2" id="KW-0479">Metal-binding</keyword>